<evidence type="ECO:0000256" key="1">
    <source>
        <dbReference type="ARBA" id="ARBA00004651"/>
    </source>
</evidence>
<comment type="subcellular location">
    <subcellularLocation>
        <location evidence="1">Cell membrane</location>
        <topology evidence="1">Multi-pass membrane protein</topology>
    </subcellularLocation>
</comment>
<dbReference type="RefSeq" id="WP_284303963.1">
    <property type="nucleotide sequence ID" value="NZ_BSUO01000001.1"/>
</dbReference>
<evidence type="ECO:0000313" key="8">
    <source>
        <dbReference type="Proteomes" id="UP001157126"/>
    </source>
</evidence>
<feature type="domain" description="Major facilitator superfamily (MFS) profile" evidence="6">
    <location>
        <begin position="20"/>
        <end position="474"/>
    </location>
</feature>
<evidence type="ECO:0000259" key="6">
    <source>
        <dbReference type="PROSITE" id="PS50850"/>
    </source>
</evidence>
<feature type="transmembrane region" description="Helical" evidence="5">
    <location>
        <begin position="21"/>
        <end position="43"/>
    </location>
</feature>
<accession>A0ABQ6IR85</accession>
<evidence type="ECO:0000256" key="3">
    <source>
        <dbReference type="ARBA" id="ARBA00022989"/>
    </source>
</evidence>
<feature type="transmembrane region" description="Helical" evidence="5">
    <location>
        <begin position="307"/>
        <end position="329"/>
    </location>
</feature>
<dbReference type="Pfam" id="PF07690">
    <property type="entry name" value="MFS_1"/>
    <property type="match status" value="1"/>
</dbReference>
<dbReference type="EMBL" id="BSUO01000001">
    <property type="protein sequence ID" value="GMA40226.1"/>
    <property type="molecule type" value="Genomic_DNA"/>
</dbReference>
<reference evidence="8" key="1">
    <citation type="journal article" date="2019" name="Int. J. Syst. Evol. Microbiol.">
        <title>The Global Catalogue of Microorganisms (GCM) 10K type strain sequencing project: providing services to taxonomists for standard genome sequencing and annotation.</title>
        <authorList>
            <consortium name="The Broad Institute Genomics Platform"/>
            <consortium name="The Broad Institute Genome Sequencing Center for Infectious Disease"/>
            <person name="Wu L."/>
            <person name="Ma J."/>
        </authorList>
    </citation>
    <scope>NUCLEOTIDE SEQUENCE [LARGE SCALE GENOMIC DNA]</scope>
    <source>
        <strain evidence="8">NBRC 113072</strain>
    </source>
</reference>
<keyword evidence="4 5" id="KW-0472">Membrane</keyword>
<protein>
    <submittedName>
        <fullName evidence="7">MFS transporter</fullName>
    </submittedName>
</protein>
<evidence type="ECO:0000256" key="4">
    <source>
        <dbReference type="ARBA" id="ARBA00023136"/>
    </source>
</evidence>
<dbReference type="CDD" id="cd17321">
    <property type="entry name" value="MFS_MMR_MDR_like"/>
    <property type="match status" value="1"/>
</dbReference>
<feature type="transmembrane region" description="Helical" evidence="5">
    <location>
        <begin position="444"/>
        <end position="468"/>
    </location>
</feature>
<keyword evidence="8" id="KW-1185">Reference proteome</keyword>
<dbReference type="Proteomes" id="UP001157126">
    <property type="component" value="Unassembled WGS sequence"/>
</dbReference>
<feature type="transmembrane region" description="Helical" evidence="5">
    <location>
        <begin position="341"/>
        <end position="365"/>
    </location>
</feature>
<dbReference type="SUPFAM" id="SSF103473">
    <property type="entry name" value="MFS general substrate transporter"/>
    <property type="match status" value="1"/>
</dbReference>
<keyword evidence="3 5" id="KW-1133">Transmembrane helix</keyword>
<name>A0ABQ6IR85_9MICO</name>
<feature type="transmembrane region" description="Helical" evidence="5">
    <location>
        <begin position="278"/>
        <end position="301"/>
    </location>
</feature>
<organism evidence="7 8">
    <name type="scientific">Mobilicoccus caccae</name>
    <dbReference type="NCBI Taxonomy" id="1859295"/>
    <lineage>
        <taxon>Bacteria</taxon>
        <taxon>Bacillati</taxon>
        <taxon>Actinomycetota</taxon>
        <taxon>Actinomycetes</taxon>
        <taxon>Micrococcales</taxon>
        <taxon>Dermatophilaceae</taxon>
        <taxon>Mobilicoccus</taxon>
    </lineage>
</organism>
<dbReference type="PANTHER" id="PTHR42718:SF39">
    <property type="entry name" value="ACTINORHODIN TRANSPORTER-RELATED"/>
    <property type="match status" value="1"/>
</dbReference>
<dbReference type="Gene3D" id="1.20.1720.10">
    <property type="entry name" value="Multidrug resistance protein D"/>
    <property type="match status" value="1"/>
</dbReference>
<evidence type="ECO:0000313" key="7">
    <source>
        <dbReference type="EMBL" id="GMA40226.1"/>
    </source>
</evidence>
<keyword evidence="2 5" id="KW-0812">Transmembrane</keyword>
<feature type="transmembrane region" description="Helical" evidence="5">
    <location>
        <begin position="86"/>
        <end position="109"/>
    </location>
</feature>
<gene>
    <name evidence="7" type="ORF">GCM10025883_22710</name>
</gene>
<sequence length="478" mass="50184">MNDTAGDSPTEAGRRHPRRMLAVLITPLFMALVSVSVINVALPSIQSGLRTDSTHLQWVISGYALSFGMLLIPAGRAGDARGRRRLFLVGLSLFVIGSALSALAPTILVLNVARVLQGIGSGLLNPQTIGMIHRTFSGQDRAMAFALMGTTVGVSTAIGPVLGGVLIGALGPELGWRWIFGMNVPIGLVALVGAMRWLPQDRLPRGARSPDLDPVGALLLGATVLGIMLPFLERGTHGLIWGTPVLALGLAYAWVRWEKRYARSGREPMVRVEIFRQKAFTAGLALISVHFVGITSVWISVAVFVQMGLGASALVSGLIGLPASVLNAITAQIAGRHVLRLRRLVVVIGFCLAITGLLGTIAVLGPVADGTLPIWAVAIPLALLGPAQGCIVSPNQTLTLEQIDVRYGGVAGGILQTGQRLGGATGTALIPGILFQLVETGHAWTTAMTVALLLIAGLATIALVIAVADHRRERRARD</sequence>
<dbReference type="PANTHER" id="PTHR42718">
    <property type="entry name" value="MAJOR FACILITATOR SUPERFAMILY MULTIDRUG TRANSPORTER MFSC"/>
    <property type="match status" value="1"/>
</dbReference>
<proteinExistence type="predicted"/>
<dbReference type="InterPro" id="IPR036259">
    <property type="entry name" value="MFS_trans_sf"/>
</dbReference>
<evidence type="ECO:0000256" key="2">
    <source>
        <dbReference type="ARBA" id="ARBA00022692"/>
    </source>
</evidence>
<feature type="transmembrane region" description="Helical" evidence="5">
    <location>
        <begin position="144"/>
        <end position="170"/>
    </location>
</feature>
<evidence type="ECO:0000256" key="5">
    <source>
        <dbReference type="SAM" id="Phobius"/>
    </source>
</evidence>
<feature type="transmembrane region" description="Helical" evidence="5">
    <location>
        <begin position="55"/>
        <end position="74"/>
    </location>
</feature>
<dbReference type="InterPro" id="IPR020846">
    <property type="entry name" value="MFS_dom"/>
</dbReference>
<comment type="caution">
    <text evidence="7">The sequence shown here is derived from an EMBL/GenBank/DDBJ whole genome shotgun (WGS) entry which is preliminary data.</text>
</comment>
<dbReference type="PROSITE" id="PS50850">
    <property type="entry name" value="MFS"/>
    <property type="match status" value="1"/>
</dbReference>
<feature type="transmembrane region" description="Helical" evidence="5">
    <location>
        <begin position="238"/>
        <end position="257"/>
    </location>
</feature>
<dbReference type="Gene3D" id="1.20.1250.20">
    <property type="entry name" value="MFS general substrate transporter like domains"/>
    <property type="match status" value="1"/>
</dbReference>
<dbReference type="InterPro" id="IPR011701">
    <property type="entry name" value="MFS"/>
</dbReference>
<feature type="transmembrane region" description="Helical" evidence="5">
    <location>
        <begin position="176"/>
        <end position="194"/>
    </location>
</feature>
<dbReference type="PRINTS" id="PR01036">
    <property type="entry name" value="TCRTETB"/>
</dbReference>